<dbReference type="EMBL" id="JASPKZ010001957">
    <property type="protein sequence ID" value="KAJ9596856.1"/>
    <property type="molecule type" value="Genomic_DNA"/>
</dbReference>
<feature type="region of interest" description="Disordered" evidence="1">
    <location>
        <begin position="1"/>
        <end position="33"/>
    </location>
</feature>
<protein>
    <submittedName>
        <fullName evidence="2">Uncharacterized protein</fullName>
    </submittedName>
</protein>
<dbReference type="Proteomes" id="UP001233999">
    <property type="component" value="Unassembled WGS sequence"/>
</dbReference>
<evidence type="ECO:0000256" key="1">
    <source>
        <dbReference type="SAM" id="MobiDB-lite"/>
    </source>
</evidence>
<gene>
    <name evidence="2" type="ORF">L9F63_012112</name>
</gene>
<evidence type="ECO:0000313" key="2">
    <source>
        <dbReference type="EMBL" id="KAJ9596856.1"/>
    </source>
</evidence>
<comment type="caution">
    <text evidence="2">The sequence shown here is derived from an EMBL/GenBank/DDBJ whole genome shotgun (WGS) entry which is preliminary data.</text>
</comment>
<reference evidence="2" key="2">
    <citation type="submission" date="2023-05" db="EMBL/GenBank/DDBJ databases">
        <authorList>
            <person name="Fouks B."/>
        </authorList>
    </citation>
    <scope>NUCLEOTIDE SEQUENCE</scope>
    <source>
        <strain evidence="2">Stay&amp;Tobe</strain>
        <tissue evidence="2">Testes</tissue>
    </source>
</reference>
<proteinExistence type="predicted"/>
<accession>A0AAD8AD58</accession>
<organism evidence="2 3">
    <name type="scientific">Diploptera punctata</name>
    <name type="common">Pacific beetle cockroach</name>
    <dbReference type="NCBI Taxonomy" id="6984"/>
    <lineage>
        <taxon>Eukaryota</taxon>
        <taxon>Metazoa</taxon>
        <taxon>Ecdysozoa</taxon>
        <taxon>Arthropoda</taxon>
        <taxon>Hexapoda</taxon>
        <taxon>Insecta</taxon>
        <taxon>Pterygota</taxon>
        <taxon>Neoptera</taxon>
        <taxon>Polyneoptera</taxon>
        <taxon>Dictyoptera</taxon>
        <taxon>Blattodea</taxon>
        <taxon>Blaberoidea</taxon>
        <taxon>Blaberidae</taxon>
        <taxon>Diplopterinae</taxon>
        <taxon>Diploptera</taxon>
    </lineage>
</organism>
<reference evidence="2" key="1">
    <citation type="journal article" date="2023" name="IScience">
        <title>Live-bearing cockroach genome reveals convergent evolutionary mechanisms linked to viviparity in insects and beyond.</title>
        <authorList>
            <person name="Fouks B."/>
            <person name="Harrison M.C."/>
            <person name="Mikhailova A.A."/>
            <person name="Marchal E."/>
            <person name="English S."/>
            <person name="Carruthers M."/>
            <person name="Jennings E.C."/>
            <person name="Chiamaka E.L."/>
            <person name="Frigard R.A."/>
            <person name="Pippel M."/>
            <person name="Attardo G.M."/>
            <person name="Benoit J.B."/>
            <person name="Bornberg-Bauer E."/>
            <person name="Tobe S.S."/>
        </authorList>
    </citation>
    <scope>NUCLEOTIDE SEQUENCE</scope>
    <source>
        <strain evidence="2">Stay&amp;Tobe</strain>
    </source>
</reference>
<feature type="non-terminal residue" evidence="2">
    <location>
        <position position="1"/>
    </location>
</feature>
<dbReference type="AlphaFoldDB" id="A0AAD8AD58"/>
<sequence length="81" mass="8973">PAERTLSLTRAPPMPRGGEGGRPDTANLTRNDPSQVKLIVTDYLKSTVFTGSTTTKRMRRRVSQWPLHLVTQGLLQGTISR</sequence>
<name>A0AAD8AD58_DIPPU</name>
<evidence type="ECO:0000313" key="3">
    <source>
        <dbReference type="Proteomes" id="UP001233999"/>
    </source>
</evidence>
<feature type="non-terminal residue" evidence="2">
    <location>
        <position position="81"/>
    </location>
</feature>
<keyword evidence="3" id="KW-1185">Reference proteome</keyword>